<evidence type="ECO:0000313" key="17">
    <source>
        <dbReference type="EMBL" id="KXB58093.1"/>
    </source>
</evidence>
<dbReference type="Proteomes" id="UP000070467">
    <property type="component" value="Unassembled WGS sequence"/>
</dbReference>
<evidence type="ECO:0000256" key="6">
    <source>
        <dbReference type="ARBA" id="ARBA00021623"/>
    </source>
</evidence>
<keyword evidence="17" id="KW-0670">Pyruvate</keyword>
<dbReference type="Gene3D" id="3.50.30.10">
    <property type="entry name" value="Phosphohistidine domain"/>
    <property type="match status" value="1"/>
</dbReference>
<feature type="domain" description="Pyruvate phosphate dikinase AMP/ATP-binding" evidence="16">
    <location>
        <begin position="18"/>
        <end position="320"/>
    </location>
</feature>
<comment type="function">
    <text evidence="2">Catalyzes the phosphorylation of pyruvate to phosphoenolpyruvate.</text>
</comment>
<sequence>MIAMILDFNEIKKEDVLVAGGKGANLGEMTSAKINVPSGFVITADAYRDFLKVNGIDILIENGIKKTADDEKILLNEAEHFRGKIKSGKFPEQLENAIREKYFNLRNNKRVAVRSSATAEDLPDASFAGQQETYLNVQGIESVLNGVRNCYASLWGNRAVSYRFHQGYDQTSVSIAVVIQEMIESEKSGVLFTVNPVNKKENEMQINASFGLGESVVSGRVTADSYIIDKSGNIIEVNIGSKETQIIYGDKETVEVSVNSDKRKTRALNDREILELMKCGLEIEKHYGMPMDIEWAIKNDIVYILQARAITTLKNSKNDITGNDLIEKYIKGKKIKKDTQEVMSFFLEKMPFAHRVLDFDYLMAINDQKVNILSEGGIILPRNPIIDDDGIQTFSDDGKRIGKNIFKFFNILKNMKDFEFCYKKCKDFMNIYEVEIEEIKHLNFENMTLTECGNFLEESYALLQKLAYDRFKYALFPSVLNSKKFNKIIKKVNSNYSSFDFYWDLDNKTSVVTNDVYKMAREIRKNEALKKAIISGDNFKELYKKFNDFKNISDEFMKDNGFKSDYNCYCLSAKTFLEDPDRLINILRPILNENSNESNDIKDFSKLMERVKEIYGRKYQDVEKQIKYFRYFHVVREESQYLWETLFYYVRKCVRRINFILLGDENIETGVANLFHKELLEVINRGNLNELDKEKINRRNEKFPLAVKVWEASKLLIFKTDGDVLKGVSGSTGIAVGKVCLINSPKEFYKMKKGDILVCHLTDPEWTPLFKLASAVVADTGSALSHAAIVAREYNIPAVLGVGFATTKFKDGDTIQVNGNIGEVKGC</sequence>
<feature type="domain" description="PEP-utilising enzyme mobile" evidence="15">
    <location>
        <begin position="752"/>
        <end position="822"/>
    </location>
</feature>
<evidence type="ECO:0000256" key="2">
    <source>
        <dbReference type="ARBA" id="ARBA00002988"/>
    </source>
</evidence>
<dbReference type="Pfam" id="PF00391">
    <property type="entry name" value="PEP-utilizers"/>
    <property type="match status" value="1"/>
</dbReference>
<gene>
    <name evidence="17" type="ORF">HMPREF1871_00603</name>
</gene>
<evidence type="ECO:0000256" key="12">
    <source>
        <dbReference type="ARBA" id="ARBA00022842"/>
    </source>
</evidence>
<dbReference type="Gene3D" id="3.30.1490.20">
    <property type="entry name" value="ATP-grasp fold, A domain"/>
    <property type="match status" value="1"/>
</dbReference>
<evidence type="ECO:0000313" key="18">
    <source>
        <dbReference type="Proteomes" id="UP000070467"/>
    </source>
</evidence>
<evidence type="ECO:0000256" key="9">
    <source>
        <dbReference type="ARBA" id="ARBA00022741"/>
    </source>
</evidence>
<dbReference type="SUPFAM" id="SSF56059">
    <property type="entry name" value="Glutathione synthetase ATP-binding domain-like"/>
    <property type="match status" value="1"/>
</dbReference>
<reference evidence="17 18" key="1">
    <citation type="submission" date="2016-01" db="EMBL/GenBank/DDBJ databases">
        <authorList>
            <person name="Mitreva M."/>
            <person name="Pepin K.H."/>
            <person name="Mihindukulasuriya K.A."/>
            <person name="Fulton R."/>
            <person name="Fronick C."/>
            <person name="O'Laughlin M."/>
            <person name="Miner T."/>
            <person name="Herter B."/>
            <person name="Rosa B.A."/>
            <person name="Cordes M."/>
            <person name="Tomlinson C."/>
            <person name="Wollam A."/>
            <person name="Palsikar V.B."/>
            <person name="Mardis E.R."/>
            <person name="Wilson R.K."/>
        </authorList>
    </citation>
    <scope>NUCLEOTIDE SEQUENCE [LARGE SCALE GENOMIC DNA]</scope>
    <source>
        <strain evidence="17 18">KA00071</strain>
    </source>
</reference>
<dbReference type="InterPro" id="IPR006319">
    <property type="entry name" value="PEP_synth"/>
</dbReference>
<keyword evidence="7" id="KW-0808">Transferase</keyword>
<name>A0ABR5TPB4_9BACL</name>
<keyword evidence="8" id="KW-0479">Metal-binding</keyword>
<comment type="cofactor">
    <cofactor evidence="1">
        <name>Mg(2+)</name>
        <dbReference type="ChEBI" id="CHEBI:18420"/>
    </cofactor>
</comment>
<dbReference type="Gene3D" id="3.30.470.20">
    <property type="entry name" value="ATP-grasp fold, B domain"/>
    <property type="match status" value="1"/>
</dbReference>
<evidence type="ECO:0000256" key="14">
    <source>
        <dbReference type="ARBA" id="ARBA00047700"/>
    </source>
</evidence>
<evidence type="ECO:0000259" key="16">
    <source>
        <dbReference type="Pfam" id="PF01326"/>
    </source>
</evidence>
<dbReference type="InterPro" id="IPR013815">
    <property type="entry name" value="ATP_grasp_subdomain_1"/>
</dbReference>
<keyword evidence="18" id="KW-1185">Reference proteome</keyword>
<comment type="pathway">
    <text evidence="3">Carbohydrate biosynthesis; gluconeogenesis.</text>
</comment>
<evidence type="ECO:0000256" key="4">
    <source>
        <dbReference type="ARBA" id="ARBA00007837"/>
    </source>
</evidence>
<evidence type="ECO:0000256" key="3">
    <source>
        <dbReference type="ARBA" id="ARBA00004742"/>
    </source>
</evidence>
<dbReference type="InterPro" id="IPR036637">
    <property type="entry name" value="Phosphohistidine_dom_sf"/>
</dbReference>
<proteinExistence type="inferred from homology"/>
<protein>
    <recommendedName>
        <fullName evidence="6">Phosphoenolpyruvate synthase</fullName>
        <ecNumber evidence="5">2.7.9.2</ecNumber>
    </recommendedName>
    <alternativeName>
        <fullName evidence="13">Pyruvate, water dikinase</fullName>
    </alternativeName>
</protein>
<evidence type="ECO:0000256" key="13">
    <source>
        <dbReference type="ARBA" id="ARBA00033470"/>
    </source>
</evidence>
<comment type="caution">
    <text evidence="17">The sequence shown here is derived from an EMBL/GenBank/DDBJ whole genome shotgun (WGS) entry which is preliminary data.</text>
</comment>
<dbReference type="PANTHER" id="PTHR43030">
    <property type="entry name" value="PHOSPHOENOLPYRUVATE SYNTHASE"/>
    <property type="match status" value="1"/>
</dbReference>
<keyword evidence="11" id="KW-0067">ATP-binding</keyword>
<organism evidence="17 18">
    <name type="scientific">Gemelliphila asaccharolytica</name>
    <dbReference type="NCBI Taxonomy" id="502393"/>
    <lineage>
        <taxon>Bacteria</taxon>
        <taxon>Bacillati</taxon>
        <taxon>Bacillota</taxon>
        <taxon>Bacilli</taxon>
        <taxon>Bacillales</taxon>
        <taxon>Gemellaceae</taxon>
        <taxon>Gemelliphila</taxon>
    </lineage>
</organism>
<dbReference type="SUPFAM" id="SSF52009">
    <property type="entry name" value="Phosphohistidine domain"/>
    <property type="match status" value="1"/>
</dbReference>
<keyword evidence="9" id="KW-0547">Nucleotide-binding</keyword>
<evidence type="ECO:0000256" key="10">
    <source>
        <dbReference type="ARBA" id="ARBA00022777"/>
    </source>
</evidence>
<dbReference type="InterPro" id="IPR008279">
    <property type="entry name" value="PEP-util_enz_mobile_dom"/>
</dbReference>
<evidence type="ECO:0000256" key="8">
    <source>
        <dbReference type="ARBA" id="ARBA00022723"/>
    </source>
</evidence>
<comment type="similarity">
    <text evidence="4">Belongs to the PEP-utilizing enzyme family.</text>
</comment>
<accession>A0ABR5TPB4</accession>
<evidence type="ECO:0000256" key="11">
    <source>
        <dbReference type="ARBA" id="ARBA00022840"/>
    </source>
</evidence>
<dbReference type="InterPro" id="IPR002192">
    <property type="entry name" value="PPDK_AMP/ATP-bd"/>
</dbReference>
<dbReference type="PANTHER" id="PTHR43030:SF1">
    <property type="entry name" value="PHOSPHOENOLPYRUVATE SYNTHASE"/>
    <property type="match status" value="1"/>
</dbReference>
<dbReference type="EMBL" id="LSDB01000021">
    <property type="protein sequence ID" value="KXB58093.1"/>
    <property type="molecule type" value="Genomic_DNA"/>
</dbReference>
<evidence type="ECO:0000256" key="1">
    <source>
        <dbReference type="ARBA" id="ARBA00001946"/>
    </source>
</evidence>
<comment type="catalytic activity">
    <reaction evidence="14">
        <text>pyruvate + ATP + H2O = phosphoenolpyruvate + AMP + phosphate + 2 H(+)</text>
        <dbReference type="Rhea" id="RHEA:11364"/>
        <dbReference type="ChEBI" id="CHEBI:15361"/>
        <dbReference type="ChEBI" id="CHEBI:15377"/>
        <dbReference type="ChEBI" id="CHEBI:15378"/>
        <dbReference type="ChEBI" id="CHEBI:30616"/>
        <dbReference type="ChEBI" id="CHEBI:43474"/>
        <dbReference type="ChEBI" id="CHEBI:58702"/>
        <dbReference type="ChEBI" id="CHEBI:456215"/>
        <dbReference type="EC" id="2.7.9.2"/>
    </reaction>
</comment>
<keyword evidence="10" id="KW-0418">Kinase</keyword>
<evidence type="ECO:0000256" key="7">
    <source>
        <dbReference type="ARBA" id="ARBA00022679"/>
    </source>
</evidence>
<evidence type="ECO:0000259" key="15">
    <source>
        <dbReference type="Pfam" id="PF00391"/>
    </source>
</evidence>
<dbReference type="EC" id="2.7.9.2" evidence="5"/>
<keyword evidence="12" id="KW-0460">Magnesium</keyword>
<evidence type="ECO:0000256" key="5">
    <source>
        <dbReference type="ARBA" id="ARBA00011996"/>
    </source>
</evidence>
<dbReference type="Pfam" id="PF01326">
    <property type="entry name" value="PPDK_N"/>
    <property type="match status" value="1"/>
</dbReference>